<keyword evidence="1" id="KW-1133">Transmembrane helix</keyword>
<evidence type="ECO:0000259" key="2">
    <source>
        <dbReference type="Pfam" id="PF07853"/>
    </source>
</evidence>
<keyword evidence="1" id="KW-0812">Transmembrane</keyword>
<organism evidence="3 4">
    <name type="scientific">Promicromonospora citrea</name>
    <dbReference type="NCBI Taxonomy" id="43677"/>
    <lineage>
        <taxon>Bacteria</taxon>
        <taxon>Bacillati</taxon>
        <taxon>Actinomycetota</taxon>
        <taxon>Actinomycetes</taxon>
        <taxon>Micrococcales</taxon>
        <taxon>Promicromonosporaceae</taxon>
        <taxon>Promicromonospora</taxon>
    </lineage>
</organism>
<accession>A0A8H9GIV8</accession>
<evidence type="ECO:0000313" key="3">
    <source>
        <dbReference type="EMBL" id="GGM30286.1"/>
    </source>
</evidence>
<dbReference type="Pfam" id="PF07853">
    <property type="entry name" value="DUF1648"/>
    <property type="match status" value="1"/>
</dbReference>
<dbReference type="InterPro" id="IPR012867">
    <property type="entry name" value="DUF1648"/>
</dbReference>
<comment type="caution">
    <text evidence="3">The sequence shown here is derived from an EMBL/GenBank/DDBJ whole genome shotgun (WGS) entry which is preliminary data.</text>
</comment>
<reference evidence="3" key="1">
    <citation type="journal article" date="2014" name="Int. J. Syst. Evol. Microbiol.">
        <title>Complete genome sequence of Corynebacterium casei LMG S-19264T (=DSM 44701T), isolated from a smear-ripened cheese.</title>
        <authorList>
            <consortium name="US DOE Joint Genome Institute (JGI-PGF)"/>
            <person name="Walter F."/>
            <person name="Albersmeier A."/>
            <person name="Kalinowski J."/>
            <person name="Ruckert C."/>
        </authorList>
    </citation>
    <scope>NUCLEOTIDE SEQUENCE</scope>
    <source>
        <strain evidence="3">JCM 3051</strain>
    </source>
</reference>
<feature type="domain" description="DUF1648" evidence="2">
    <location>
        <begin position="30"/>
        <end position="69"/>
    </location>
</feature>
<proteinExistence type="predicted"/>
<dbReference type="RefSeq" id="WP_171103276.1">
    <property type="nucleotide sequence ID" value="NZ_BMPT01000010.1"/>
</dbReference>
<evidence type="ECO:0000256" key="1">
    <source>
        <dbReference type="SAM" id="Phobius"/>
    </source>
</evidence>
<feature type="transmembrane region" description="Helical" evidence="1">
    <location>
        <begin position="21"/>
        <end position="40"/>
    </location>
</feature>
<gene>
    <name evidence="3" type="ORF">GCM10010102_27180</name>
</gene>
<feature type="transmembrane region" description="Helical" evidence="1">
    <location>
        <begin position="132"/>
        <end position="155"/>
    </location>
</feature>
<keyword evidence="1" id="KW-0472">Membrane</keyword>
<dbReference type="Proteomes" id="UP000655589">
    <property type="component" value="Unassembled WGS sequence"/>
</dbReference>
<dbReference type="EMBL" id="BMPT01000010">
    <property type="protein sequence ID" value="GGM30286.1"/>
    <property type="molecule type" value="Genomic_DNA"/>
</dbReference>
<feature type="transmembrane region" description="Helical" evidence="1">
    <location>
        <begin position="215"/>
        <end position="236"/>
    </location>
</feature>
<sequence>MTTGILLHRRLGHTYAGQVAISALCGLSLLGAAAGLALSWRDSLPDPVATHWSGGGGPDGFMSLGAFVTALVVTGVLLVALFSAIGVFGGRTASARRLSVGLNVWIGGFLGTVLTGSLWAQRGLADAAQALTPGWVLVAAVVGPGVLALVAAMLVPADPRQPATGPVVSGAGRADLAPGERAAWIGRSTVARTAVVIEVAVVLATLAAAVLSRTWVLLGVSVLVVLLTLTIAAVTVRVDASGLTVRSALGLPRTHIPADEVVRASVATVNPLGDFGGWGWRVAVDGSGRTGMVLRRGEALVVERTAGRTFVVTVGGAAEAAALLTTMAERARQEEG</sequence>
<reference evidence="3" key="2">
    <citation type="submission" date="2020-09" db="EMBL/GenBank/DDBJ databases">
        <authorList>
            <person name="Sun Q."/>
            <person name="Ohkuma M."/>
        </authorList>
    </citation>
    <scope>NUCLEOTIDE SEQUENCE</scope>
    <source>
        <strain evidence="3">JCM 3051</strain>
    </source>
</reference>
<name>A0A8H9GIV8_9MICO</name>
<feature type="transmembrane region" description="Helical" evidence="1">
    <location>
        <begin position="190"/>
        <end position="209"/>
    </location>
</feature>
<feature type="transmembrane region" description="Helical" evidence="1">
    <location>
        <begin position="60"/>
        <end position="88"/>
    </location>
</feature>
<feature type="transmembrane region" description="Helical" evidence="1">
    <location>
        <begin position="100"/>
        <end position="120"/>
    </location>
</feature>
<keyword evidence="4" id="KW-1185">Reference proteome</keyword>
<evidence type="ECO:0000313" key="4">
    <source>
        <dbReference type="Proteomes" id="UP000655589"/>
    </source>
</evidence>
<dbReference type="AlphaFoldDB" id="A0A8H9GIV8"/>
<protein>
    <recommendedName>
        <fullName evidence="2">DUF1648 domain-containing protein</fullName>
    </recommendedName>
</protein>